<dbReference type="Pfam" id="PF10502">
    <property type="entry name" value="Peptidase_S26"/>
    <property type="match status" value="1"/>
</dbReference>
<protein>
    <recommendedName>
        <fullName evidence="4 7">Signal peptidase I</fullName>
        <ecNumber evidence="4 7">3.4.21.89</ecNumber>
    </recommendedName>
</protein>
<evidence type="ECO:0000256" key="1">
    <source>
        <dbReference type="ARBA" id="ARBA00000677"/>
    </source>
</evidence>
<comment type="catalytic activity">
    <reaction evidence="1 7">
        <text>Cleavage of hydrophobic, N-terminal signal or leader sequences from secreted and periplasmic proteins.</text>
        <dbReference type="EC" id="3.4.21.89"/>
    </reaction>
</comment>
<evidence type="ECO:0000256" key="5">
    <source>
        <dbReference type="ARBA" id="ARBA00022801"/>
    </source>
</evidence>
<sequence length="193" mass="21411">MDEQKNEPVKKESTLHRLWKNYGYLVVTAAVVIVLFRVILALAYVPTGSMEPTLPTRSMFLGVRLPYIVGDPLPERGDIVMFRSEELDEVMVKRVIGLPGDTIAFDGGAVVRNGEKIKEEYLADGVQTYPAVDGAEFTVPEGCVFLLGDNRESSLDSRWWGNPYIPLSAIQARALVSLSLLPKNTWIGVRTLS</sequence>
<reference evidence="9 10" key="1">
    <citation type="submission" date="2020-08" db="EMBL/GenBank/DDBJ databases">
        <authorList>
            <person name="Liu C."/>
            <person name="Sun Q."/>
        </authorList>
    </citation>
    <scope>NUCLEOTIDE SEQUENCE [LARGE SCALE GENOMIC DNA]</scope>
    <source>
        <strain evidence="9 10">NSJ-62</strain>
    </source>
</reference>
<evidence type="ECO:0000256" key="4">
    <source>
        <dbReference type="ARBA" id="ARBA00013208"/>
    </source>
</evidence>
<evidence type="ECO:0000256" key="6">
    <source>
        <dbReference type="PIRSR" id="PIRSR600223-1"/>
    </source>
</evidence>
<feature type="active site" evidence="6">
    <location>
        <position position="49"/>
    </location>
</feature>
<keyword evidence="7" id="KW-0645">Protease</keyword>
<dbReference type="PROSITE" id="PS00760">
    <property type="entry name" value="SPASE_I_2"/>
    <property type="match status" value="1"/>
</dbReference>
<dbReference type="KEGG" id="ohi:H8790_11060"/>
<feature type="domain" description="Peptidase S26" evidence="8">
    <location>
        <begin position="21"/>
        <end position="176"/>
    </location>
</feature>
<dbReference type="GO" id="GO:0004252">
    <property type="term" value="F:serine-type endopeptidase activity"/>
    <property type="evidence" value="ECO:0007669"/>
    <property type="project" value="InterPro"/>
</dbReference>
<feature type="transmembrane region" description="Helical" evidence="7">
    <location>
        <begin position="21"/>
        <end position="45"/>
    </location>
</feature>
<gene>
    <name evidence="9" type="primary">lepB</name>
    <name evidence="9" type="ORF">H8790_11060</name>
</gene>
<dbReference type="PANTHER" id="PTHR43390:SF1">
    <property type="entry name" value="CHLOROPLAST PROCESSING PEPTIDASE"/>
    <property type="match status" value="1"/>
</dbReference>
<organism evidence="9 10">
    <name type="scientific">Oscillibacter hominis</name>
    <dbReference type="NCBI Taxonomy" id="2763056"/>
    <lineage>
        <taxon>Bacteria</taxon>
        <taxon>Bacillati</taxon>
        <taxon>Bacillota</taxon>
        <taxon>Clostridia</taxon>
        <taxon>Eubacteriales</taxon>
        <taxon>Oscillospiraceae</taxon>
        <taxon>Oscillibacter</taxon>
    </lineage>
</organism>
<comment type="subcellular location">
    <subcellularLocation>
        <location evidence="2">Cell membrane</location>
        <topology evidence="2">Single-pass type II membrane protein</topology>
    </subcellularLocation>
    <subcellularLocation>
        <location evidence="7">Membrane</location>
        <topology evidence="7">Single-pass type II membrane protein</topology>
    </subcellularLocation>
</comment>
<dbReference type="PRINTS" id="PR00727">
    <property type="entry name" value="LEADERPTASE"/>
</dbReference>
<feature type="active site" evidence="6">
    <location>
        <position position="93"/>
    </location>
</feature>
<dbReference type="Proteomes" id="UP000515960">
    <property type="component" value="Chromosome"/>
</dbReference>
<evidence type="ECO:0000259" key="8">
    <source>
        <dbReference type="Pfam" id="PF10502"/>
    </source>
</evidence>
<dbReference type="RefSeq" id="WP_187332554.1">
    <property type="nucleotide sequence ID" value="NZ_CP060490.1"/>
</dbReference>
<dbReference type="EMBL" id="CP060490">
    <property type="protein sequence ID" value="QNL43974.1"/>
    <property type="molecule type" value="Genomic_DNA"/>
</dbReference>
<dbReference type="EC" id="3.4.21.89" evidence="4 7"/>
<proteinExistence type="inferred from homology"/>
<dbReference type="GO" id="GO:0009003">
    <property type="term" value="F:signal peptidase activity"/>
    <property type="evidence" value="ECO:0007669"/>
    <property type="project" value="UniProtKB-EC"/>
</dbReference>
<dbReference type="NCBIfam" id="TIGR02227">
    <property type="entry name" value="sigpep_I_bact"/>
    <property type="match status" value="1"/>
</dbReference>
<dbReference type="GO" id="GO:0005886">
    <property type="term" value="C:plasma membrane"/>
    <property type="evidence" value="ECO:0007669"/>
    <property type="project" value="UniProtKB-SubCell"/>
</dbReference>
<dbReference type="GO" id="GO:0006465">
    <property type="term" value="P:signal peptide processing"/>
    <property type="evidence" value="ECO:0007669"/>
    <property type="project" value="InterPro"/>
</dbReference>
<dbReference type="InterPro" id="IPR019757">
    <property type="entry name" value="Pept_S26A_signal_pept_1_Lys-AS"/>
</dbReference>
<evidence type="ECO:0000313" key="10">
    <source>
        <dbReference type="Proteomes" id="UP000515960"/>
    </source>
</evidence>
<comment type="similarity">
    <text evidence="3 7">Belongs to the peptidase S26 family.</text>
</comment>
<evidence type="ECO:0000313" key="9">
    <source>
        <dbReference type="EMBL" id="QNL43974.1"/>
    </source>
</evidence>
<dbReference type="InterPro" id="IPR019533">
    <property type="entry name" value="Peptidase_S26"/>
</dbReference>
<evidence type="ECO:0000256" key="7">
    <source>
        <dbReference type="RuleBase" id="RU362042"/>
    </source>
</evidence>
<dbReference type="InterPro" id="IPR036286">
    <property type="entry name" value="LexA/Signal_pep-like_sf"/>
</dbReference>
<evidence type="ECO:0000256" key="2">
    <source>
        <dbReference type="ARBA" id="ARBA00004401"/>
    </source>
</evidence>
<dbReference type="AlphaFoldDB" id="A0A7G9B343"/>
<keyword evidence="7" id="KW-0472">Membrane</keyword>
<dbReference type="Gene3D" id="2.10.109.10">
    <property type="entry name" value="Umud Fragment, subunit A"/>
    <property type="match status" value="1"/>
</dbReference>
<keyword evidence="7" id="KW-1133">Transmembrane helix</keyword>
<keyword evidence="5 7" id="KW-0378">Hydrolase</keyword>
<dbReference type="PANTHER" id="PTHR43390">
    <property type="entry name" value="SIGNAL PEPTIDASE I"/>
    <property type="match status" value="1"/>
</dbReference>
<evidence type="ECO:0000256" key="3">
    <source>
        <dbReference type="ARBA" id="ARBA00009370"/>
    </source>
</evidence>
<keyword evidence="10" id="KW-1185">Reference proteome</keyword>
<name>A0A7G9B343_9FIRM</name>
<dbReference type="InterPro" id="IPR000223">
    <property type="entry name" value="Pept_S26A_signal_pept_1"/>
</dbReference>
<dbReference type="SUPFAM" id="SSF51306">
    <property type="entry name" value="LexA/Signal peptidase"/>
    <property type="match status" value="1"/>
</dbReference>
<dbReference type="CDD" id="cd06530">
    <property type="entry name" value="S26_SPase_I"/>
    <property type="match status" value="1"/>
</dbReference>
<accession>A0A7G9B343</accession>
<keyword evidence="7" id="KW-0812">Transmembrane</keyword>